<feature type="binding site" evidence="5">
    <location>
        <position position="117"/>
    </location>
    <ligand>
        <name>biotin</name>
        <dbReference type="ChEBI" id="CHEBI:57586"/>
    </ligand>
</feature>
<comment type="similarity">
    <text evidence="5">Belongs to the biotin--protein ligase family.</text>
</comment>
<feature type="domain" description="BPL/LPL catalytic" evidence="6">
    <location>
        <begin position="70"/>
        <end position="260"/>
    </location>
</feature>
<dbReference type="EMBL" id="CP002736">
    <property type="protein sequence ID" value="AEF93064.1"/>
    <property type="molecule type" value="Genomic_DNA"/>
</dbReference>
<evidence type="ECO:0000256" key="1">
    <source>
        <dbReference type="ARBA" id="ARBA00022598"/>
    </source>
</evidence>
<keyword evidence="8" id="KW-1185">Reference proteome</keyword>
<gene>
    <name evidence="5" type="primary">birA</name>
    <name evidence="7" type="ordered locus">Desca_0160</name>
</gene>
<dbReference type="Pfam" id="PF08279">
    <property type="entry name" value="HTH_11"/>
    <property type="match status" value="1"/>
</dbReference>
<dbReference type="Gene3D" id="2.30.30.100">
    <property type="match status" value="1"/>
</dbReference>
<dbReference type="InterPro" id="IPR004408">
    <property type="entry name" value="Biotin_CoA_COase_ligase"/>
</dbReference>
<feature type="binding site" evidence="5">
    <location>
        <begin position="121"/>
        <end position="123"/>
    </location>
    <ligand>
        <name>biotin</name>
        <dbReference type="ChEBI" id="CHEBI:57586"/>
    </ligand>
</feature>
<dbReference type="PANTHER" id="PTHR12835">
    <property type="entry name" value="BIOTIN PROTEIN LIGASE"/>
    <property type="match status" value="1"/>
</dbReference>
<evidence type="ECO:0000256" key="5">
    <source>
        <dbReference type="HAMAP-Rule" id="MF_00978"/>
    </source>
</evidence>
<keyword evidence="4 5" id="KW-0092">Biotin</keyword>
<sequence length="330" mass="36335">MLDAKYRILELLKSEGSDFLSGEFICQQLQVSRTAIWKNIKALRRDGYQIEARPRAGYRLVSAPDSLLPTEWQPGLASQLIGRQARYFKATGSTNDVAKELARQGAAEGTVVVAEEQTTGRGRLGRVWQSPAQAGLYFSVILYPMVSPMEVTQVTLLAAVAVVRALARELGVTARVKWPNDVYLNGCKICGILAEMAAEADRVKYLVVGIGVNVNQGQEDFAALGSTASSLKLQVGYRVNRAAILRAILEELDQLYALWQTEGFASLRSLWKDVALWLGYSVLVSGGQRNWQGTMEDIDESGALVLRMPDGTIKKFYSGEVSLRLKTQQV</sequence>
<feature type="DNA-binding region" description="H-T-H motif" evidence="5">
    <location>
        <begin position="22"/>
        <end position="41"/>
    </location>
</feature>
<dbReference type="InterPro" id="IPR004143">
    <property type="entry name" value="BPL_LPL_catalytic"/>
</dbReference>
<proteinExistence type="inferred from homology"/>
<dbReference type="EC" id="6.3.4.15" evidence="5"/>
<protein>
    <recommendedName>
        <fullName evidence="5">Bifunctional ligase/repressor BirA</fullName>
    </recommendedName>
    <alternativeName>
        <fullName evidence="5">Biotin--[acetyl-CoA-carboxylase] ligase</fullName>
        <ecNumber evidence="5">6.3.4.15</ecNumber>
    </alternativeName>
    <alternativeName>
        <fullName evidence="5">Biotin--protein ligase</fullName>
    </alternativeName>
    <alternativeName>
        <fullName evidence="5">Biotin-[acetyl-CoA carboxylase] synthetase</fullName>
    </alternativeName>
</protein>
<dbReference type="NCBIfam" id="TIGR00121">
    <property type="entry name" value="birA_ligase"/>
    <property type="match status" value="1"/>
</dbReference>
<dbReference type="Proteomes" id="UP000009226">
    <property type="component" value="Chromosome"/>
</dbReference>
<dbReference type="SUPFAM" id="SSF46785">
    <property type="entry name" value="Winged helix' DNA-binding domain"/>
    <property type="match status" value="1"/>
</dbReference>
<reference evidence="7" key="1">
    <citation type="submission" date="2011-05" db="EMBL/GenBank/DDBJ databases">
        <title>Complete sequence of Desulfotomaculum carboxydivorans CO-1-SRB.</title>
        <authorList>
            <consortium name="US DOE Joint Genome Institute"/>
            <person name="Lucas S."/>
            <person name="Han J."/>
            <person name="Lapidus A."/>
            <person name="Cheng J.-F."/>
            <person name="Goodwin L."/>
            <person name="Pitluck S."/>
            <person name="Peters L."/>
            <person name="Mikhailova N."/>
            <person name="Lu M."/>
            <person name="Han C."/>
            <person name="Tapia R."/>
            <person name="Land M."/>
            <person name="Hauser L."/>
            <person name="Kyrpides N."/>
            <person name="Ivanova N."/>
            <person name="Pagani I."/>
            <person name="Stams A."/>
            <person name="Plugge C."/>
            <person name="Muyzer G."/>
            <person name="Kuever J."/>
            <person name="Parshina S."/>
            <person name="Ivanova A."/>
            <person name="Nazina T."/>
            <person name="Woyke T."/>
        </authorList>
    </citation>
    <scope>NUCLEOTIDE SEQUENCE [LARGE SCALE GENOMIC DNA]</scope>
    <source>
        <strain evidence="7">CO-1-SRB</strain>
    </source>
</reference>
<comment type="function">
    <text evidence="5">Acts both as a biotin--[acetyl-CoA-carboxylase] ligase and a repressor.</text>
</comment>
<dbReference type="GO" id="GO:0005524">
    <property type="term" value="F:ATP binding"/>
    <property type="evidence" value="ECO:0007669"/>
    <property type="project" value="UniProtKB-UniRule"/>
</dbReference>
<keyword evidence="5" id="KW-0804">Transcription</keyword>
<dbReference type="GO" id="GO:0005737">
    <property type="term" value="C:cytoplasm"/>
    <property type="evidence" value="ECO:0007669"/>
    <property type="project" value="TreeGrafter"/>
</dbReference>
<dbReference type="STRING" id="868595.Desca_0160"/>
<evidence type="ECO:0000256" key="4">
    <source>
        <dbReference type="ARBA" id="ARBA00023267"/>
    </source>
</evidence>
<dbReference type="HOGENOM" id="CLU_051096_0_0_9"/>
<dbReference type="Gene3D" id="3.30.930.10">
    <property type="entry name" value="Bira Bifunctional Protein, Domain 2"/>
    <property type="match status" value="1"/>
</dbReference>
<dbReference type="Pfam" id="PF02237">
    <property type="entry name" value="BPL_C"/>
    <property type="match status" value="1"/>
</dbReference>
<comment type="catalytic activity">
    <reaction evidence="5">
        <text>biotin + L-lysyl-[protein] + ATP = N(6)-biotinyl-L-lysyl-[protein] + AMP + diphosphate + H(+)</text>
        <dbReference type="Rhea" id="RHEA:11756"/>
        <dbReference type="Rhea" id="RHEA-COMP:9752"/>
        <dbReference type="Rhea" id="RHEA-COMP:10505"/>
        <dbReference type="ChEBI" id="CHEBI:15378"/>
        <dbReference type="ChEBI" id="CHEBI:29969"/>
        <dbReference type="ChEBI" id="CHEBI:30616"/>
        <dbReference type="ChEBI" id="CHEBI:33019"/>
        <dbReference type="ChEBI" id="CHEBI:57586"/>
        <dbReference type="ChEBI" id="CHEBI:83144"/>
        <dbReference type="ChEBI" id="CHEBI:456215"/>
        <dbReference type="EC" id="6.3.4.15"/>
    </reaction>
</comment>
<dbReference type="GO" id="GO:0006355">
    <property type="term" value="P:regulation of DNA-templated transcription"/>
    <property type="evidence" value="ECO:0007669"/>
    <property type="project" value="UniProtKB-UniRule"/>
</dbReference>
<evidence type="ECO:0000259" key="6">
    <source>
        <dbReference type="PROSITE" id="PS51733"/>
    </source>
</evidence>
<dbReference type="KEGG" id="dca:Desca_0160"/>
<keyword evidence="3 5" id="KW-0067">ATP-binding</keyword>
<dbReference type="PROSITE" id="PS51733">
    <property type="entry name" value="BPL_LPL_CATALYTIC"/>
    <property type="match status" value="1"/>
</dbReference>
<keyword evidence="5" id="KW-0678">Repressor</keyword>
<dbReference type="PANTHER" id="PTHR12835:SF5">
    <property type="entry name" value="BIOTIN--PROTEIN LIGASE"/>
    <property type="match status" value="1"/>
</dbReference>
<dbReference type="AlphaFoldDB" id="F6B545"/>
<dbReference type="GO" id="GO:0004077">
    <property type="term" value="F:biotin--[biotin carboxyl-carrier protein] ligase activity"/>
    <property type="evidence" value="ECO:0007669"/>
    <property type="project" value="UniProtKB-UniRule"/>
</dbReference>
<dbReference type="InterPro" id="IPR003142">
    <property type="entry name" value="BPL_C"/>
</dbReference>
<dbReference type="Pfam" id="PF03099">
    <property type="entry name" value="BPL_LplA_LipB"/>
    <property type="match status" value="1"/>
</dbReference>
<name>F6B545_DESCC</name>
<dbReference type="InterPro" id="IPR008988">
    <property type="entry name" value="Transcriptional_repressor_C"/>
</dbReference>
<evidence type="ECO:0000313" key="8">
    <source>
        <dbReference type="Proteomes" id="UP000009226"/>
    </source>
</evidence>
<keyword evidence="5" id="KW-0238">DNA-binding</keyword>
<dbReference type="eggNOG" id="COG1654">
    <property type="taxonomic scope" value="Bacteria"/>
</dbReference>
<accession>F6B545</accession>
<keyword evidence="5" id="KW-0805">Transcription regulation</keyword>
<dbReference type="SUPFAM" id="SSF50037">
    <property type="entry name" value="C-terminal domain of transcriptional repressors"/>
    <property type="match status" value="1"/>
</dbReference>
<evidence type="ECO:0000256" key="2">
    <source>
        <dbReference type="ARBA" id="ARBA00022741"/>
    </source>
</evidence>
<dbReference type="SUPFAM" id="SSF55681">
    <property type="entry name" value="Class II aaRS and biotin synthetases"/>
    <property type="match status" value="1"/>
</dbReference>
<dbReference type="GO" id="GO:0009249">
    <property type="term" value="P:protein lipoylation"/>
    <property type="evidence" value="ECO:0007669"/>
    <property type="project" value="UniProtKB-ARBA"/>
</dbReference>
<dbReference type="CDD" id="cd16442">
    <property type="entry name" value="BPL"/>
    <property type="match status" value="1"/>
</dbReference>
<dbReference type="GO" id="GO:0003677">
    <property type="term" value="F:DNA binding"/>
    <property type="evidence" value="ECO:0007669"/>
    <property type="project" value="UniProtKB-UniRule"/>
</dbReference>
<feature type="binding site" evidence="5">
    <location>
        <begin position="93"/>
        <end position="95"/>
    </location>
    <ligand>
        <name>biotin</name>
        <dbReference type="ChEBI" id="CHEBI:57586"/>
    </ligand>
</feature>
<evidence type="ECO:0000313" key="7">
    <source>
        <dbReference type="EMBL" id="AEF93064.1"/>
    </source>
</evidence>
<dbReference type="InterPro" id="IPR036388">
    <property type="entry name" value="WH-like_DNA-bd_sf"/>
</dbReference>
<organism evidence="7 8">
    <name type="scientific">Desulfotomaculum nigrificans (strain DSM 14880 / VKM B-2319 / CO-1-SRB)</name>
    <name type="common">Desulfotomaculum carboxydivorans</name>
    <dbReference type="NCBI Taxonomy" id="868595"/>
    <lineage>
        <taxon>Bacteria</taxon>
        <taxon>Bacillati</taxon>
        <taxon>Bacillota</taxon>
        <taxon>Clostridia</taxon>
        <taxon>Eubacteriales</taxon>
        <taxon>Desulfotomaculaceae</taxon>
        <taxon>Desulfotomaculum</taxon>
    </lineage>
</organism>
<evidence type="ECO:0000256" key="3">
    <source>
        <dbReference type="ARBA" id="ARBA00022840"/>
    </source>
</evidence>
<dbReference type="InterPro" id="IPR013196">
    <property type="entry name" value="HTH_11"/>
</dbReference>
<keyword evidence="1 5" id="KW-0436">Ligase</keyword>
<dbReference type="HAMAP" id="MF_00978">
    <property type="entry name" value="Bifunct_BirA"/>
    <property type="match status" value="1"/>
</dbReference>
<dbReference type="InterPro" id="IPR045864">
    <property type="entry name" value="aa-tRNA-synth_II/BPL/LPL"/>
</dbReference>
<dbReference type="Gene3D" id="1.10.10.10">
    <property type="entry name" value="Winged helix-like DNA-binding domain superfamily/Winged helix DNA-binding domain"/>
    <property type="match status" value="1"/>
</dbReference>
<feature type="binding site" evidence="5">
    <location>
        <position position="188"/>
    </location>
    <ligand>
        <name>biotin</name>
        <dbReference type="ChEBI" id="CHEBI:57586"/>
    </ligand>
</feature>
<dbReference type="GO" id="GO:0016740">
    <property type="term" value="F:transferase activity"/>
    <property type="evidence" value="ECO:0007669"/>
    <property type="project" value="UniProtKB-ARBA"/>
</dbReference>
<dbReference type="InterPro" id="IPR030855">
    <property type="entry name" value="Bifunct_BirA"/>
</dbReference>
<keyword evidence="2 5" id="KW-0547">Nucleotide-binding</keyword>
<dbReference type="eggNOG" id="COG0340">
    <property type="taxonomic scope" value="Bacteria"/>
</dbReference>
<dbReference type="InterPro" id="IPR036390">
    <property type="entry name" value="WH_DNA-bd_sf"/>
</dbReference>
<dbReference type="RefSeq" id="WP_013809457.1">
    <property type="nucleotide sequence ID" value="NC_015565.1"/>
</dbReference>